<protein>
    <submittedName>
        <fullName evidence="2">Uncharacterized protein</fullName>
    </submittedName>
</protein>
<comment type="caution">
    <text evidence="2">The sequence shown here is derived from an EMBL/GenBank/DDBJ whole genome shotgun (WGS) entry which is preliminary data.</text>
</comment>
<organism evidence="2 3">
    <name type="scientific">Chryseobacterium tagetis</name>
    <dbReference type="NCBI Taxonomy" id="2801334"/>
    <lineage>
        <taxon>Bacteria</taxon>
        <taxon>Pseudomonadati</taxon>
        <taxon>Bacteroidota</taxon>
        <taxon>Flavobacteriia</taxon>
        <taxon>Flavobacteriales</taxon>
        <taxon>Weeksellaceae</taxon>
        <taxon>Chryseobacterium group</taxon>
        <taxon>Chryseobacterium</taxon>
    </lineage>
</organism>
<evidence type="ECO:0000313" key="3">
    <source>
        <dbReference type="Proteomes" id="UP000618240"/>
    </source>
</evidence>
<keyword evidence="1" id="KW-0732">Signal</keyword>
<evidence type="ECO:0000313" key="2">
    <source>
        <dbReference type="EMBL" id="MCA6065951.1"/>
    </source>
</evidence>
<name>A0ABS7ZW43_9FLAO</name>
<feature type="signal peptide" evidence="1">
    <location>
        <begin position="1"/>
        <end position="20"/>
    </location>
</feature>
<dbReference type="RefSeq" id="WP_225685936.1">
    <property type="nucleotide sequence ID" value="NZ_JAERSE020000001.1"/>
</dbReference>
<accession>A0ABS7ZW43</accession>
<gene>
    <name evidence="2" type="ORF">JI747_002095</name>
</gene>
<feature type="chain" id="PRO_5046783888" evidence="1">
    <location>
        <begin position="21"/>
        <end position="343"/>
    </location>
</feature>
<reference evidence="2 3" key="1">
    <citation type="submission" date="2021-09" db="EMBL/GenBank/DDBJ databases">
        <title>Genome sequencing and assembly of Chryseobacterium sp. RG1.</title>
        <authorList>
            <person name="Chhetri G."/>
        </authorList>
    </citation>
    <scope>NUCLEOTIDE SEQUENCE [LARGE SCALE GENOMIC DNA]</scope>
    <source>
        <strain evidence="2 3">RG1</strain>
    </source>
</reference>
<evidence type="ECO:0000256" key="1">
    <source>
        <dbReference type="SAM" id="SignalP"/>
    </source>
</evidence>
<sequence length="343" mass="40732">MTLKFCSLSFLILNSIFLSAQISEKDYEIIETKCSKNSYLVAESAYKKSALLKAKNNFTDFEELYRTLIDSKCNLYKPILIRYWSEHKNMSDYVFENYFLNKPENYKDFIKGIYTDSYYTEQEMNEYSFSSLLKYLYSVSPKDLEDYMNVVFSNDEKIGSTFPSFFDFLEQEKLIEKYKGNLLQYVLYKKQNFLALVTFLFTYLKDTKPLAEVLEKTQDHWNRLDNSRRTGYYYFLKRDHLLFKNNNPDFELDKDYTTRINLKKVINDLKAQGLIGNNPIIYAFSKIQPYEKGQLIPTLKKMEAEYKIDIFQALTPKEIKEFNRVNDINNPDGVLYVSLLPNL</sequence>
<keyword evidence="3" id="KW-1185">Reference proteome</keyword>
<dbReference type="EMBL" id="JAERSE020000001">
    <property type="protein sequence ID" value="MCA6065951.1"/>
    <property type="molecule type" value="Genomic_DNA"/>
</dbReference>
<dbReference type="Proteomes" id="UP000618240">
    <property type="component" value="Unassembled WGS sequence"/>
</dbReference>
<proteinExistence type="predicted"/>